<evidence type="ECO:0000256" key="1">
    <source>
        <dbReference type="SAM" id="MobiDB-lite"/>
    </source>
</evidence>
<keyword evidence="2" id="KW-1185">Reference proteome</keyword>
<evidence type="ECO:0000313" key="2">
    <source>
        <dbReference type="Proteomes" id="UP000887540"/>
    </source>
</evidence>
<accession>A0A914D5J3</accession>
<reference evidence="3" key="1">
    <citation type="submission" date="2022-11" db="UniProtKB">
        <authorList>
            <consortium name="WormBaseParasite"/>
        </authorList>
    </citation>
    <scope>IDENTIFICATION</scope>
</reference>
<sequence length="94" mass="10633">MLILIISSMISLSPELEQEMGDFRTMSDQIDSILVEKRELFGNNLRRARRQSGYYQQVLNTYTAPSLAVEQADNRPPSIKPSDVDIKCGNIDSL</sequence>
<evidence type="ECO:0000313" key="3">
    <source>
        <dbReference type="WBParaSite" id="ACRNAN_scaffold19478.g32207.t1"/>
    </source>
</evidence>
<dbReference type="Proteomes" id="UP000887540">
    <property type="component" value="Unplaced"/>
</dbReference>
<dbReference type="AlphaFoldDB" id="A0A914D5J3"/>
<name>A0A914D5J3_9BILA</name>
<proteinExistence type="predicted"/>
<dbReference type="WBParaSite" id="ACRNAN_scaffold19478.g32207.t1">
    <property type="protein sequence ID" value="ACRNAN_scaffold19478.g32207.t1"/>
    <property type="gene ID" value="ACRNAN_scaffold19478.g32207"/>
</dbReference>
<organism evidence="2 3">
    <name type="scientific">Acrobeloides nanus</name>
    <dbReference type="NCBI Taxonomy" id="290746"/>
    <lineage>
        <taxon>Eukaryota</taxon>
        <taxon>Metazoa</taxon>
        <taxon>Ecdysozoa</taxon>
        <taxon>Nematoda</taxon>
        <taxon>Chromadorea</taxon>
        <taxon>Rhabditida</taxon>
        <taxon>Tylenchina</taxon>
        <taxon>Cephalobomorpha</taxon>
        <taxon>Cephaloboidea</taxon>
        <taxon>Cephalobidae</taxon>
        <taxon>Acrobeloides</taxon>
    </lineage>
</organism>
<protein>
    <submittedName>
        <fullName evidence="3">Uncharacterized protein</fullName>
    </submittedName>
</protein>
<feature type="region of interest" description="Disordered" evidence="1">
    <location>
        <begin position="71"/>
        <end position="94"/>
    </location>
</feature>